<evidence type="ECO:0000259" key="1">
    <source>
        <dbReference type="PROSITE" id="PS51186"/>
    </source>
</evidence>
<protein>
    <submittedName>
        <fullName evidence="2">GNAT family N-acetyltransferase</fullName>
    </submittedName>
</protein>
<sequence>MEAAYTFSFLKEQNIPDLYDTFLAAFADYVVPIKMTREEFAIKFKREGVEPTFCAGVFHNHKLVGFILTGLGEWQGKPTAYNAGTGVLPAHRGNRLTQRLYEFLLPKLRESGIEQCLLEVIDQNQVAIKAYEAVGFETTRTLDCFRSPKQNLLLTGEEPKDITIRKTMRPNWEAYAEFCDIGPSWQNTKHAFRKSPDKKVTLEAYFEENLLVGYVAFFPKTGSIAQLGVLQNYRNIGVATALLREVVGQTEAPALMATNIDTTCRIMLEFFERSHFNRILSQYEMLLRLY</sequence>
<name>A0ABR7XJA6_9BACT</name>
<dbReference type="InterPro" id="IPR050276">
    <property type="entry name" value="MshD_Acetyltransferase"/>
</dbReference>
<accession>A0ABR7XJA6</accession>
<dbReference type="Pfam" id="PF00583">
    <property type="entry name" value="Acetyltransf_1"/>
    <property type="match status" value="2"/>
</dbReference>
<evidence type="ECO:0000313" key="3">
    <source>
        <dbReference type="Proteomes" id="UP000625551"/>
    </source>
</evidence>
<dbReference type="EMBL" id="JACXAJ010000007">
    <property type="protein sequence ID" value="MBD1398333.1"/>
    <property type="molecule type" value="Genomic_DNA"/>
</dbReference>
<feature type="domain" description="N-acetyltransferase" evidence="1">
    <location>
        <begin position="5"/>
        <end position="169"/>
    </location>
</feature>
<dbReference type="InterPro" id="IPR000182">
    <property type="entry name" value="GNAT_dom"/>
</dbReference>
<dbReference type="PROSITE" id="PS51186">
    <property type="entry name" value="GNAT"/>
    <property type="match status" value="2"/>
</dbReference>
<dbReference type="Proteomes" id="UP000625551">
    <property type="component" value="Unassembled WGS sequence"/>
</dbReference>
<dbReference type="Gene3D" id="3.40.630.30">
    <property type="match status" value="2"/>
</dbReference>
<keyword evidence="3" id="KW-1185">Reference proteome</keyword>
<proteinExistence type="predicted"/>
<dbReference type="InterPro" id="IPR016181">
    <property type="entry name" value="Acyl_CoA_acyltransferase"/>
</dbReference>
<gene>
    <name evidence="2" type="ORF">H9Q13_14270</name>
</gene>
<dbReference type="PANTHER" id="PTHR43617">
    <property type="entry name" value="L-AMINO ACID N-ACETYLTRANSFERASE"/>
    <property type="match status" value="1"/>
</dbReference>
<dbReference type="CDD" id="cd04301">
    <property type="entry name" value="NAT_SF"/>
    <property type="match status" value="2"/>
</dbReference>
<comment type="caution">
    <text evidence="2">The sequence shown here is derived from an EMBL/GenBank/DDBJ whole genome shotgun (WGS) entry which is preliminary data.</text>
</comment>
<feature type="domain" description="N-acetyltransferase" evidence="1">
    <location>
        <begin position="162"/>
        <end position="290"/>
    </location>
</feature>
<dbReference type="SUPFAM" id="SSF55729">
    <property type="entry name" value="Acyl-CoA N-acyltransferases (Nat)"/>
    <property type="match status" value="2"/>
</dbReference>
<dbReference type="RefSeq" id="WP_191184468.1">
    <property type="nucleotide sequence ID" value="NZ_JACXAJ010000007.1"/>
</dbReference>
<reference evidence="2 3" key="1">
    <citation type="submission" date="2020-09" db="EMBL/GenBank/DDBJ databases">
        <title>Genome sequencing and assembly of Pontibacter sp.</title>
        <authorList>
            <person name="Chhetri G."/>
        </authorList>
    </citation>
    <scope>NUCLEOTIDE SEQUENCE [LARGE SCALE GENOMIC DNA]</scope>
    <source>
        <strain evidence="2 3">JH31</strain>
    </source>
</reference>
<evidence type="ECO:0000313" key="2">
    <source>
        <dbReference type="EMBL" id="MBD1398333.1"/>
    </source>
</evidence>
<organism evidence="2 3">
    <name type="scientific">Pontibacter aquaedesilientis</name>
    <dbReference type="NCBI Taxonomy" id="2766980"/>
    <lineage>
        <taxon>Bacteria</taxon>
        <taxon>Pseudomonadati</taxon>
        <taxon>Bacteroidota</taxon>
        <taxon>Cytophagia</taxon>
        <taxon>Cytophagales</taxon>
        <taxon>Hymenobacteraceae</taxon>
        <taxon>Pontibacter</taxon>
    </lineage>
</organism>